<reference evidence="1 2" key="1">
    <citation type="submission" date="2014-07" db="EMBL/GenBank/DDBJ databases">
        <title>Genomic and transcriptomic analysis on Apis cerana provide comprehensive insights into honey bee biology.</title>
        <authorList>
            <person name="Diao Q."/>
            <person name="Sun L."/>
            <person name="Zheng H."/>
            <person name="Zheng H."/>
            <person name="Xu S."/>
            <person name="Wang S."/>
            <person name="Zeng Z."/>
            <person name="Hu F."/>
            <person name="Su S."/>
            <person name="Wu J."/>
        </authorList>
    </citation>
    <scope>NUCLEOTIDE SEQUENCE [LARGE SCALE GENOMIC DNA]</scope>
    <source>
        <tissue evidence="1">Pupae without intestine</tissue>
    </source>
</reference>
<accession>A0A2A3E169</accession>
<dbReference type="GO" id="GO:0003676">
    <property type="term" value="F:nucleic acid binding"/>
    <property type="evidence" value="ECO:0007669"/>
    <property type="project" value="InterPro"/>
</dbReference>
<dbReference type="EMBL" id="KZ288464">
    <property type="protein sequence ID" value="PBC25455.1"/>
    <property type="molecule type" value="Genomic_DNA"/>
</dbReference>
<dbReference type="Gene3D" id="3.30.420.10">
    <property type="entry name" value="Ribonuclease H-like superfamily/Ribonuclease H"/>
    <property type="match status" value="1"/>
</dbReference>
<keyword evidence="1" id="KW-0489">Methyltransferase</keyword>
<dbReference type="GO" id="GO:0032259">
    <property type="term" value="P:methylation"/>
    <property type="evidence" value="ECO:0007669"/>
    <property type="project" value="UniProtKB-KW"/>
</dbReference>
<keyword evidence="2" id="KW-1185">Reference proteome</keyword>
<name>A0A2A3E169_APICC</name>
<keyword evidence="1" id="KW-0808">Transferase</keyword>
<gene>
    <name evidence="1" type="ORF">APICC_05124</name>
</gene>
<evidence type="ECO:0000313" key="2">
    <source>
        <dbReference type="Proteomes" id="UP000242457"/>
    </source>
</evidence>
<organism evidence="1 2">
    <name type="scientific">Apis cerana cerana</name>
    <name type="common">Oriental honeybee</name>
    <dbReference type="NCBI Taxonomy" id="94128"/>
    <lineage>
        <taxon>Eukaryota</taxon>
        <taxon>Metazoa</taxon>
        <taxon>Ecdysozoa</taxon>
        <taxon>Arthropoda</taxon>
        <taxon>Hexapoda</taxon>
        <taxon>Insecta</taxon>
        <taxon>Pterygota</taxon>
        <taxon>Neoptera</taxon>
        <taxon>Endopterygota</taxon>
        <taxon>Hymenoptera</taxon>
        <taxon>Apocrita</taxon>
        <taxon>Aculeata</taxon>
        <taxon>Apoidea</taxon>
        <taxon>Anthophila</taxon>
        <taxon>Apidae</taxon>
        <taxon>Apis</taxon>
    </lineage>
</organism>
<sequence>MSIDVKFEFHIRIAIDFMNCVSSCDFLFQRHERDSFLKRLVSRDETWILYQNVENKLDLRIIDYCETWTSCEEDEIINFGKYCNQLDKLKDAIAEKRSKLVNRRSHHAKSDVALTIREKLL</sequence>
<dbReference type="OrthoDB" id="10032414at2759"/>
<dbReference type="AlphaFoldDB" id="A0A2A3E169"/>
<dbReference type="InterPro" id="IPR036397">
    <property type="entry name" value="RNaseH_sf"/>
</dbReference>
<dbReference type="STRING" id="94128.A0A2A3E169"/>
<dbReference type="Proteomes" id="UP000242457">
    <property type="component" value="Unassembled WGS sequence"/>
</dbReference>
<proteinExistence type="predicted"/>
<dbReference type="GO" id="GO:0008168">
    <property type="term" value="F:methyltransferase activity"/>
    <property type="evidence" value="ECO:0007669"/>
    <property type="project" value="UniProtKB-KW"/>
</dbReference>
<protein>
    <submittedName>
        <fullName evidence="1">Histone-lysine N-methyltransferase SETMAR</fullName>
    </submittedName>
</protein>
<evidence type="ECO:0000313" key="1">
    <source>
        <dbReference type="EMBL" id="PBC25455.1"/>
    </source>
</evidence>